<reference evidence="2" key="1">
    <citation type="submission" date="2023-04" db="EMBL/GenBank/DDBJ databases">
        <title>Black Yeasts Isolated from many extreme environments.</title>
        <authorList>
            <person name="Coleine C."/>
            <person name="Stajich J.E."/>
            <person name="Selbmann L."/>
        </authorList>
    </citation>
    <scope>NUCLEOTIDE SEQUENCE</scope>
    <source>
        <strain evidence="2">CCFEE 5312</strain>
    </source>
</reference>
<dbReference type="GO" id="GO:0005758">
    <property type="term" value="C:mitochondrial intermembrane space"/>
    <property type="evidence" value="ECO:0007669"/>
    <property type="project" value="InterPro"/>
</dbReference>
<dbReference type="InterPro" id="IPR037365">
    <property type="entry name" value="Slowmo/Ups"/>
</dbReference>
<evidence type="ECO:0000313" key="3">
    <source>
        <dbReference type="Proteomes" id="UP001271007"/>
    </source>
</evidence>
<evidence type="ECO:0000259" key="1">
    <source>
        <dbReference type="PROSITE" id="PS50904"/>
    </source>
</evidence>
<dbReference type="PROSITE" id="PS50904">
    <property type="entry name" value="PRELI_MSF1"/>
    <property type="match status" value="1"/>
</dbReference>
<keyword evidence="3" id="KW-1185">Reference proteome</keyword>
<dbReference type="AlphaFoldDB" id="A0AAJ0DRU7"/>
<dbReference type="Proteomes" id="UP001271007">
    <property type="component" value="Unassembled WGS sequence"/>
</dbReference>
<dbReference type="PANTHER" id="PTHR11158">
    <property type="entry name" value="MSF1/PX19 RELATED"/>
    <property type="match status" value="1"/>
</dbReference>
<dbReference type="Pfam" id="PF04707">
    <property type="entry name" value="PRELI"/>
    <property type="match status" value="1"/>
</dbReference>
<evidence type="ECO:0000313" key="2">
    <source>
        <dbReference type="EMBL" id="KAK3055382.1"/>
    </source>
</evidence>
<name>A0AAJ0DRU7_9PEZI</name>
<feature type="domain" description="PRELI/MSF1" evidence="1">
    <location>
        <begin position="116"/>
        <end position="292"/>
    </location>
</feature>
<gene>
    <name evidence="2" type="primary">UPS2</name>
    <name evidence="2" type="ORF">LTR09_003936</name>
</gene>
<comment type="caution">
    <text evidence="2">The sequence shown here is derived from an EMBL/GenBank/DDBJ whole genome shotgun (WGS) entry which is preliminary data.</text>
</comment>
<proteinExistence type="predicted"/>
<accession>A0AAJ0DRU7</accession>
<protein>
    <submittedName>
        <fullName evidence="2">Phospholipid metabolism protein</fullName>
    </submittedName>
</protein>
<dbReference type="InterPro" id="IPR006797">
    <property type="entry name" value="PRELI/MSF1_dom"/>
</dbReference>
<dbReference type="EMBL" id="JAWDJX010000009">
    <property type="protein sequence ID" value="KAK3055382.1"/>
    <property type="molecule type" value="Genomic_DNA"/>
</dbReference>
<sequence length="307" mass="35047">MKRGSDMRVEGKDEVRLCPSPLPEVADSRLPDLDPENYRAFIFKSFFFLHTYNINHTSSDNLRIPHNAQQTYGITCTPPESIATTYQQTPKFARPKGVHQAIGHQPASTTPRTSIMKLFSAVHEFEYSWEEVSSANWQKYGPWNNKSEHVIAVDTLSRTLDPKTHILRTERLITCKQSAPQFVRTILGSQDTSLVYEVSYVDPAAKRVTMCSQNMTWSDLLSVQETVAYTPTIGDAKTTRFEQTARVTALCGGWQRIKNTIEEVTVERFRQNAARGKEGFERVLAISREVFAEQREQRRREQGRAAL</sequence>
<organism evidence="2 3">
    <name type="scientific">Extremus antarcticus</name>
    <dbReference type="NCBI Taxonomy" id="702011"/>
    <lineage>
        <taxon>Eukaryota</taxon>
        <taxon>Fungi</taxon>
        <taxon>Dikarya</taxon>
        <taxon>Ascomycota</taxon>
        <taxon>Pezizomycotina</taxon>
        <taxon>Dothideomycetes</taxon>
        <taxon>Dothideomycetidae</taxon>
        <taxon>Mycosphaerellales</taxon>
        <taxon>Extremaceae</taxon>
        <taxon>Extremus</taxon>
    </lineage>
</organism>